<dbReference type="AlphaFoldDB" id="A0AA88LX95"/>
<sequence>MNWRKSTSVQSRANHRLSGAGAVTSPIHCSPRASPRGAAEAVSTETGFRGCQSEVVLCQLINPGAEPDKSEHPVPTGFRVAAG</sequence>
<feature type="region of interest" description="Disordered" evidence="1">
    <location>
        <begin position="1"/>
        <end position="40"/>
    </location>
</feature>
<gene>
    <name evidence="2" type="ORF">Q5P01_020222</name>
</gene>
<keyword evidence="3" id="KW-1185">Reference proteome</keyword>
<evidence type="ECO:0000313" key="2">
    <source>
        <dbReference type="EMBL" id="KAK2826008.1"/>
    </source>
</evidence>
<evidence type="ECO:0000256" key="1">
    <source>
        <dbReference type="SAM" id="MobiDB-lite"/>
    </source>
</evidence>
<name>A0AA88LX95_CHASR</name>
<dbReference type="Proteomes" id="UP001187415">
    <property type="component" value="Unassembled WGS sequence"/>
</dbReference>
<accession>A0AA88LX95</accession>
<feature type="region of interest" description="Disordered" evidence="1">
    <location>
        <begin position="63"/>
        <end position="83"/>
    </location>
</feature>
<organism evidence="2 3">
    <name type="scientific">Channa striata</name>
    <name type="common">Snakehead murrel</name>
    <name type="synonym">Ophicephalus striatus</name>
    <dbReference type="NCBI Taxonomy" id="64152"/>
    <lineage>
        <taxon>Eukaryota</taxon>
        <taxon>Metazoa</taxon>
        <taxon>Chordata</taxon>
        <taxon>Craniata</taxon>
        <taxon>Vertebrata</taxon>
        <taxon>Euteleostomi</taxon>
        <taxon>Actinopterygii</taxon>
        <taxon>Neopterygii</taxon>
        <taxon>Teleostei</taxon>
        <taxon>Neoteleostei</taxon>
        <taxon>Acanthomorphata</taxon>
        <taxon>Anabantaria</taxon>
        <taxon>Anabantiformes</taxon>
        <taxon>Channoidei</taxon>
        <taxon>Channidae</taxon>
        <taxon>Channa</taxon>
    </lineage>
</organism>
<protein>
    <submittedName>
        <fullName evidence="2">Uncharacterized protein</fullName>
    </submittedName>
</protein>
<comment type="caution">
    <text evidence="2">The sequence shown here is derived from an EMBL/GenBank/DDBJ whole genome shotgun (WGS) entry which is preliminary data.</text>
</comment>
<evidence type="ECO:0000313" key="3">
    <source>
        <dbReference type="Proteomes" id="UP001187415"/>
    </source>
</evidence>
<feature type="compositionally biased region" description="Polar residues" evidence="1">
    <location>
        <begin position="1"/>
        <end position="12"/>
    </location>
</feature>
<reference evidence="2" key="1">
    <citation type="submission" date="2023-07" db="EMBL/GenBank/DDBJ databases">
        <title>Chromosome-level Genome Assembly of Striped Snakehead (Channa striata).</title>
        <authorList>
            <person name="Liu H."/>
        </authorList>
    </citation>
    <scope>NUCLEOTIDE SEQUENCE</scope>
    <source>
        <strain evidence="2">Gz</strain>
        <tissue evidence="2">Muscle</tissue>
    </source>
</reference>
<proteinExistence type="predicted"/>
<dbReference type="EMBL" id="JAUPFM010000016">
    <property type="protein sequence ID" value="KAK2826008.1"/>
    <property type="molecule type" value="Genomic_DNA"/>
</dbReference>